<dbReference type="GeneID" id="61187334"/>
<name>A0AAE6M3J5_LEUCA</name>
<evidence type="ECO:0000256" key="1">
    <source>
        <dbReference type="SAM" id="Phobius"/>
    </source>
</evidence>
<keyword evidence="1" id="KW-0472">Membrane</keyword>
<sequence>MSYLDELEGYLHALPRNERDDMMSYYEEYFTDAHIDDTLAHQKFGSSKQFSRRLIADFYMNEDDAVENKPKHQLRMIWVVLLGILASPIALSATIVAAFLLLVVIGVVLSVIVSVMISLVISAILAVFSIIAGIIILFSSLTGGIFAIGVGSAMIGLIILVVPLLINLTKILINSFAKIIKLIGRRYIQKGANYEA</sequence>
<protein>
    <submittedName>
        <fullName evidence="2">DUF1700 domain-containing protein</fullName>
    </submittedName>
</protein>
<dbReference type="OMA" id="ATVRTIW"/>
<feature type="transmembrane region" description="Helical" evidence="1">
    <location>
        <begin position="111"/>
        <end position="138"/>
    </location>
</feature>
<feature type="transmembrane region" description="Helical" evidence="1">
    <location>
        <begin position="145"/>
        <end position="166"/>
    </location>
</feature>
<keyword evidence="1" id="KW-0812">Transmembrane</keyword>
<feature type="transmembrane region" description="Helical" evidence="1">
    <location>
        <begin position="77"/>
        <end position="105"/>
    </location>
</feature>
<evidence type="ECO:0000313" key="2">
    <source>
        <dbReference type="EMBL" id="QEA33738.1"/>
    </source>
</evidence>
<dbReference type="AlphaFoldDB" id="A0AAE6M3J5"/>
<gene>
    <name evidence="2" type="ORF">FGL89_06200</name>
</gene>
<keyword evidence="1" id="KW-1133">Transmembrane helix</keyword>
<dbReference type="RefSeq" id="WP_014974840.1">
    <property type="nucleotide sequence ID" value="NZ_CP042374.1"/>
</dbReference>
<dbReference type="Pfam" id="PF22564">
    <property type="entry name" value="HAAS"/>
    <property type="match status" value="1"/>
</dbReference>
<evidence type="ECO:0000313" key="3">
    <source>
        <dbReference type="Proteomes" id="UP000321332"/>
    </source>
</evidence>
<dbReference type="Proteomes" id="UP000321332">
    <property type="component" value="Chromosome"/>
</dbReference>
<accession>A0AAE6M3J5</accession>
<proteinExistence type="predicted"/>
<reference evidence="2 3" key="1">
    <citation type="submission" date="2019-06" db="EMBL/GenBank/DDBJ databases">
        <title>Genome analyses of bacteria isolated from kimchi.</title>
        <authorList>
            <person name="Lee S."/>
            <person name="Ahn S."/>
            <person name="Roh S."/>
        </authorList>
    </citation>
    <scope>NUCLEOTIDE SEQUENCE [LARGE SCALE GENOMIC DNA]</scope>
    <source>
        <strain evidence="2 3">CBA3620</strain>
    </source>
</reference>
<dbReference type="EMBL" id="CP042374">
    <property type="protein sequence ID" value="QEA33738.1"/>
    <property type="molecule type" value="Genomic_DNA"/>
</dbReference>
<organism evidence="2 3">
    <name type="scientific">Leuconostoc carnosum</name>
    <dbReference type="NCBI Taxonomy" id="1252"/>
    <lineage>
        <taxon>Bacteria</taxon>
        <taxon>Bacillati</taxon>
        <taxon>Bacillota</taxon>
        <taxon>Bacilli</taxon>
        <taxon>Lactobacillales</taxon>
        <taxon>Lactobacillaceae</taxon>
        <taxon>Leuconostoc</taxon>
    </lineage>
</organism>